<dbReference type="InterPro" id="IPR003961">
    <property type="entry name" value="FN3_dom"/>
</dbReference>
<feature type="signal peptide" evidence="24">
    <location>
        <begin position="1"/>
        <end position="24"/>
    </location>
</feature>
<evidence type="ECO:0000256" key="9">
    <source>
        <dbReference type="ARBA" id="ARBA00022729"/>
    </source>
</evidence>
<evidence type="ECO:0000256" key="6">
    <source>
        <dbReference type="ARBA" id="ARBA00022475"/>
    </source>
</evidence>
<evidence type="ECO:0000256" key="24">
    <source>
        <dbReference type="SAM" id="SignalP"/>
    </source>
</evidence>
<feature type="chain" id="PRO_5044649384" description="Interferon alpha/beta receptor 1" evidence="24">
    <location>
        <begin position="25"/>
        <end position="591"/>
    </location>
</feature>
<evidence type="ECO:0000256" key="17">
    <source>
        <dbReference type="ARBA" id="ARBA00023170"/>
    </source>
</evidence>
<keyword evidence="12" id="KW-0832">Ubl conjugation</keyword>
<comment type="subcellular location">
    <subcellularLocation>
        <location evidence="1">Cell membrane</location>
        <topology evidence="1">Single-pass type I membrane protein</topology>
    </subcellularLocation>
    <subcellularLocation>
        <location evidence="3">Late endosome</location>
    </subcellularLocation>
    <subcellularLocation>
        <location evidence="2">Lysosome</location>
    </subcellularLocation>
</comment>
<dbReference type="GO" id="GO:0005886">
    <property type="term" value="C:plasma membrane"/>
    <property type="evidence" value="ECO:0007669"/>
    <property type="project" value="UniProtKB-SubCell"/>
</dbReference>
<keyword evidence="10" id="KW-0677">Repeat</keyword>
<evidence type="ECO:0000256" key="1">
    <source>
        <dbReference type="ARBA" id="ARBA00004251"/>
    </source>
</evidence>
<keyword evidence="16" id="KW-1015">Disulfide bond</keyword>
<evidence type="ECO:0000256" key="20">
    <source>
        <dbReference type="ARBA" id="ARBA00023288"/>
    </source>
</evidence>
<evidence type="ECO:0000256" key="13">
    <source>
        <dbReference type="ARBA" id="ARBA00022989"/>
    </source>
</evidence>
<dbReference type="RefSeq" id="XP_023561361.1">
    <property type="nucleotide sequence ID" value="XM_023705593.1"/>
</dbReference>
<evidence type="ECO:0000313" key="28">
    <source>
        <dbReference type="RefSeq" id="XP_023561361.1"/>
    </source>
</evidence>
<evidence type="ECO:0000256" key="14">
    <source>
        <dbReference type="ARBA" id="ARBA00023136"/>
    </source>
</evidence>
<feature type="domain" description="Fibronectin type-III" evidence="25">
    <location>
        <begin position="11"/>
        <end position="114"/>
    </location>
</feature>
<evidence type="ECO:0000256" key="10">
    <source>
        <dbReference type="ARBA" id="ARBA00022737"/>
    </source>
</evidence>
<evidence type="ECO:0000256" key="11">
    <source>
        <dbReference type="ARBA" id="ARBA00022753"/>
    </source>
</evidence>
<dbReference type="FunFam" id="2.60.40.10:FF:000842">
    <property type="entry name" value="Interferon receptor 1 isoform 4"/>
    <property type="match status" value="2"/>
</dbReference>
<evidence type="ECO:0000256" key="18">
    <source>
        <dbReference type="ARBA" id="ARBA00023180"/>
    </source>
</evidence>
<dbReference type="Gene3D" id="2.60.40.10">
    <property type="entry name" value="Immunoglobulins"/>
    <property type="match status" value="4"/>
</dbReference>
<dbReference type="InterPro" id="IPR015373">
    <property type="entry name" value="Interferon/interleukin_rcp_dom"/>
</dbReference>
<evidence type="ECO:0000256" key="23">
    <source>
        <dbReference type="SAM" id="Phobius"/>
    </source>
</evidence>
<keyword evidence="14 23" id="KW-0472">Membrane</keyword>
<dbReference type="InterPro" id="IPR013783">
    <property type="entry name" value="Ig-like_fold"/>
</dbReference>
<evidence type="ECO:0000256" key="16">
    <source>
        <dbReference type="ARBA" id="ARBA00023157"/>
    </source>
</evidence>
<evidence type="ECO:0000256" key="4">
    <source>
        <dbReference type="ARBA" id="ARBA00005399"/>
    </source>
</evidence>
<dbReference type="PANTHER" id="PTHR20859:SF54">
    <property type="entry name" value="INTERFERON ALPHA_BETA RECEPTOR 1"/>
    <property type="match status" value="1"/>
</dbReference>
<evidence type="ECO:0000256" key="8">
    <source>
        <dbReference type="ARBA" id="ARBA00022692"/>
    </source>
</evidence>
<dbReference type="Proteomes" id="UP000515203">
    <property type="component" value="Unplaced"/>
</dbReference>
<evidence type="ECO:0000313" key="27">
    <source>
        <dbReference type="Proteomes" id="UP000515203"/>
    </source>
</evidence>
<keyword evidence="20" id="KW-0449">Lipoprotein</keyword>
<dbReference type="GO" id="GO:0019955">
    <property type="term" value="F:cytokine binding"/>
    <property type="evidence" value="ECO:0007669"/>
    <property type="project" value="UniProtKB-ARBA"/>
</dbReference>
<evidence type="ECO:0000256" key="12">
    <source>
        <dbReference type="ARBA" id="ARBA00022843"/>
    </source>
</evidence>
<dbReference type="GO" id="GO:0009893">
    <property type="term" value="P:positive regulation of metabolic process"/>
    <property type="evidence" value="ECO:0007669"/>
    <property type="project" value="UniProtKB-ARBA"/>
</dbReference>
<dbReference type="GO" id="GO:0009615">
    <property type="term" value="P:response to virus"/>
    <property type="evidence" value="ECO:0007669"/>
    <property type="project" value="UniProtKB-ARBA"/>
</dbReference>
<dbReference type="GeneID" id="101586756"/>
<keyword evidence="9 24" id="KW-0732">Signal</keyword>
<dbReference type="GO" id="GO:0005764">
    <property type="term" value="C:lysosome"/>
    <property type="evidence" value="ECO:0007669"/>
    <property type="project" value="UniProtKB-SubCell"/>
</dbReference>
<feature type="transmembrane region" description="Helical" evidence="23">
    <location>
        <begin position="433"/>
        <end position="452"/>
    </location>
</feature>
<feature type="domain" description="Interferon/interleukin receptor" evidence="26">
    <location>
        <begin position="127"/>
        <end position="228"/>
    </location>
</feature>
<organism evidence="27 28">
    <name type="scientific">Octodon degus</name>
    <name type="common">Degu</name>
    <name type="synonym">Sciurus degus</name>
    <dbReference type="NCBI Taxonomy" id="10160"/>
    <lineage>
        <taxon>Eukaryota</taxon>
        <taxon>Metazoa</taxon>
        <taxon>Chordata</taxon>
        <taxon>Craniata</taxon>
        <taxon>Vertebrata</taxon>
        <taxon>Euteleostomi</taxon>
        <taxon>Mammalia</taxon>
        <taxon>Eutheria</taxon>
        <taxon>Euarchontoglires</taxon>
        <taxon>Glires</taxon>
        <taxon>Rodentia</taxon>
        <taxon>Hystricomorpha</taxon>
        <taxon>Octodontidae</taxon>
        <taxon>Octodon</taxon>
    </lineage>
</organism>
<keyword evidence="8 23" id="KW-0812">Transmembrane</keyword>
<dbReference type="InterPro" id="IPR050650">
    <property type="entry name" value="Type-II_Cytokine-TF_Rcpt"/>
</dbReference>
<name>A0A6P6DN53_OCTDE</name>
<keyword evidence="18" id="KW-0325">Glycoprotein</keyword>
<evidence type="ECO:0000256" key="5">
    <source>
        <dbReference type="ARBA" id="ARBA00016784"/>
    </source>
</evidence>
<evidence type="ECO:0000256" key="3">
    <source>
        <dbReference type="ARBA" id="ARBA00004603"/>
    </source>
</evidence>
<evidence type="ECO:0000256" key="7">
    <source>
        <dbReference type="ARBA" id="ARBA00022553"/>
    </source>
</evidence>
<dbReference type="CTD" id="3454"/>
<dbReference type="GO" id="GO:0004905">
    <property type="term" value="F:type I interferon receptor activity"/>
    <property type="evidence" value="ECO:0007669"/>
    <property type="project" value="TreeGrafter"/>
</dbReference>
<feature type="compositionally biased region" description="Polar residues" evidence="22">
    <location>
        <begin position="517"/>
        <end position="532"/>
    </location>
</feature>
<protein>
    <recommendedName>
        <fullName evidence="5">Interferon alpha/beta receptor 1</fullName>
    </recommendedName>
    <alternativeName>
        <fullName evidence="21">Type I interferon receptor 1</fullName>
    </alternativeName>
</protein>
<keyword evidence="11" id="KW-0967">Endosome</keyword>
<evidence type="ECO:0000259" key="25">
    <source>
        <dbReference type="Pfam" id="PF01108"/>
    </source>
</evidence>
<dbReference type="GO" id="GO:0005770">
    <property type="term" value="C:late endosome"/>
    <property type="evidence" value="ECO:0007669"/>
    <property type="project" value="UniProtKB-SubCell"/>
</dbReference>
<evidence type="ECO:0000256" key="2">
    <source>
        <dbReference type="ARBA" id="ARBA00004371"/>
    </source>
</evidence>
<evidence type="ECO:0000259" key="26">
    <source>
        <dbReference type="Pfam" id="PF09294"/>
    </source>
</evidence>
<feature type="domain" description="Interferon/interleukin receptor" evidence="26">
    <location>
        <begin position="336"/>
        <end position="427"/>
    </location>
</feature>
<evidence type="ECO:0000256" key="21">
    <source>
        <dbReference type="ARBA" id="ARBA00032112"/>
    </source>
</evidence>
<dbReference type="Pfam" id="PF09294">
    <property type="entry name" value="Interfer-bind"/>
    <property type="match status" value="2"/>
</dbReference>
<keyword evidence="27" id="KW-1185">Reference proteome</keyword>
<keyword evidence="17 28" id="KW-0675">Receptor</keyword>
<dbReference type="InterPro" id="IPR036116">
    <property type="entry name" value="FN3_sf"/>
</dbReference>
<accession>A0A6P6DN53</accession>
<dbReference type="SUPFAM" id="SSF49265">
    <property type="entry name" value="Fibronectin type III"/>
    <property type="match status" value="4"/>
</dbReference>
<gene>
    <name evidence="28 29" type="primary">Ifnar1</name>
</gene>
<dbReference type="PANTHER" id="PTHR20859">
    <property type="entry name" value="INTERFERON/INTERLEUKIN RECEPTOR"/>
    <property type="match status" value="1"/>
</dbReference>
<keyword evidence="15" id="KW-0564">Palmitate</keyword>
<dbReference type="Pfam" id="PF01108">
    <property type="entry name" value="Tissue_fac"/>
    <property type="match status" value="1"/>
</dbReference>
<dbReference type="AlphaFoldDB" id="A0A6P6DN53"/>
<keyword evidence="7" id="KW-0597">Phosphoprotein</keyword>
<dbReference type="OrthoDB" id="9944680at2759"/>
<evidence type="ECO:0000313" key="29">
    <source>
        <dbReference type="RefSeq" id="XP_023561362.1"/>
    </source>
</evidence>
<keyword evidence="19" id="KW-0458">Lysosome</keyword>
<dbReference type="FunFam" id="2.60.40.10:FF:001563">
    <property type="entry name" value="Interferon receptor 1 isoform 4"/>
    <property type="match status" value="1"/>
</dbReference>
<dbReference type="RefSeq" id="XP_023561362.1">
    <property type="nucleotide sequence ID" value="XM_023705594.1"/>
</dbReference>
<feature type="region of interest" description="Disordered" evidence="22">
    <location>
        <begin position="513"/>
        <end position="532"/>
    </location>
</feature>
<reference evidence="28 29" key="1">
    <citation type="submission" date="2025-04" db="UniProtKB">
        <authorList>
            <consortium name="RefSeq"/>
        </authorList>
    </citation>
    <scope>IDENTIFICATION</scope>
</reference>
<proteinExistence type="inferred from homology"/>
<sequence length="591" mass="67450">MLALLGATALVLVTGALWGSPAAADGKSLKPPQDVEVSIIDDDFTLKWTWSRESNRTVTFSADYIASEMDNWIKLPGCQHITGSKCNFFLHEVNFYEEIKLRVRAEEENSTSLWYYVNSFIPFQKARLGPPEVHLEAEDTAITIYLFRPGKKDNASIWDMAAVSFTFSLEFWKNSSHVEELEQIETEHYTQKIYNLSPETTYCVKAKAKLPWDRKVGVYSPVYCINTTVEHKLPPPENVKFRAQNQSYVLKWDYEDINVTFRAQWLHAFSKVSPGDNSNKWKQIPNCENVRTTYCIFPQNVFQKEKYFFRIQAYDGNNTSFWSEEKAINTEMYSTIPPPVISMKSTSNSLRVFVKMPRNQFYPFIYEIILWENTSSTKRKIVREKSDITISDMQPLMLYCVKARVHLLQDKWNKTSAFSAVVCEKTKPGTSSTMWVTLGICVLLVIIVIICVKRCLSYVFFPALKTPGSIEYFSEQSLGNLLLPTSEEQTEKCFIIENTQRVIIAEETEETDEDCKYNTQTSQDSGNYSNGEESLESQISEVLLQLKVLSVGRTSQDLSCPGEIALGLSCQGLCQGYSLVEEGRPAAGHRS</sequence>
<keyword evidence="6" id="KW-1003">Cell membrane</keyword>
<comment type="similarity">
    <text evidence="4">Belongs to the type II cytokine receptor family.</text>
</comment>
<evidence type="ECO:0000256" key="22">
    <source>
        <dbReference type="SAM" id="MobiDB-lite"/>
    </source>
</evidence>
<keyword evidence="13 23" id="KW-1133">Transmembrane helix</keyword>
<evidence type="ECO:0000256" key="19">
    <source>
        <dbReference type="ARBA" id="ARBA00023228"/>
    </source>
</evidence>
<evidence type="ECO:0000256" key="15">
    <source>
        <dbReference type="ARBA" id="ARBA00023139"/>
    </source>
</evidence>
<dbReference type="FunFam" id="2.60.40.10:FF:001548">
    <property type="entry name" value="Interferon receptor 1 isoform 4"/>
    <property type="match status" value="1"/>
</dbReference>